<comment type="similarity">
    <text evidence="6">Belongs to the ABC-4 integral membrane protein family.</text>
</comment>
<feature type="transmembrane region" description="Helical" evidence="7">
    <location>
        <begin position="344"/>
        <end position="366"/>
    </location>
</feature>
<dbReference type="InterPro" id="IPR025857">
    <property type="entry name" value="MacB_PCD"/>
</dbReference>
<gene>
    <name evidence="10" type="ORF">D3H35_23070</name>
</gene>
<feature type="transmembrane region" description="Helical" evidence="7">
    <location>
        <begin position="727"/>
        <end position="748"/>
    </location>
</feature>
<evidence type="ECO:0000256" key="5">
    <source>
        <dbReference type="ARBA" id="ARBA00023136"/>
    </source>
</evidence>
<evidence type="ECO:0000256" key="1">
    <source>
        <dbReference type="ARBA" id="ARBA00004651"/>
    </source>
</evidence>
<reference evidence="10 11" key="1">
    <citation type="submission" date="2018-09" db="EMBL/GenBank/DDBJ databases">
        <title>Cohnella cavernae sp. nov., isolated from a karst cave.</title>
        <authorList>
            <person name="Zhu H."/>
        </authorList>
    </citation>
    <scope>NUCLEOTIDE SEQUENCE [LARGE SCALE GENOMIC DNA]</scope>
    <source>
        <strain evidence="10 11">K2E09-144</strain>
    </source>
</reference>
<feature type="transmembrane region" description="Helical" evidence="7">
    <location>
        <begin position="245"/>
        <end position="269"/>
    </location>
</feature>
<feature type="transmembrane region" description="Helical" evidence="7">
    <location>
        <begin position="301"/>
        <end position="324"/>
    </location>
</feature>
<feature type="domain" description="ABC3 transporter permease C-terminal" evidence="8">
    <location>
        <begin position="253"/>
        <end position="376"/>
    </location>
</feature>
<evidence type="ECO:0000256" key="4">
    <source>
        <dbReference type="ARBA" id="ARBA00022989"/>
    </source>
</evidence>
<evidence type="ECO:0000259" key="9">
    <source>
        <dbReference type="Pfam" id="PF12704"/>
    </source>
</evidence>
<feature type="domain" description="ABC3 transporter permease C-terminal" evidence="8">
    <location>
        <begin position="732"/>
        <end position="847"/>
    </location>
</feature>
<keyword evidence="11" id="KW-1185">Reference proteome</keyword>
<dbReference type="Pfam" id="PF12704">
    <property type="entry name" value="MacB_PCD"/>
    <property type="match status" value="1"/>
</dbReference>
<proteinExistence type="inferred from homology"/>
<sequence length="856" mass="93353">MIGYGALAGRYLKQQRRKSTLTVFGIILSVALICALGTMGQALKDNLLKQQMYEDGSWHFAYTPNSAELYDKLSHHALVDRTGALISGDITALADDYKIAVNDANADALQLLPIHLAEGRLPAAPNELAAEQWIVQRLPGKPKLGDTVRLNGPDGQLRDYALVGTLKNGRQSQVEGVGAAYAGLDDAKVASIPGKTSLQLYVTLREGADISRHLPEFEKLDGSFRDNNQVLALMGESSSNDLNQALAIIFGTLVGLVVLSTVAVIYNSFHISVLERIRQFGLLRTLGATPRQIRNLVLREATTLALIGIPFGLAIGWGGLYLVLWLMIQGGFQILQMENFHLTFHWWIMGLSVGVGIAAVYMAAWLPARKASRVSPVEAVKGAGSIVRESYRRARIPSPLHSLGVEGKMASKNIRRNRTKFRITTFSIVVSITLFIVFHYFAQQVFDTAIQSNEDNRISFELQRTNMSFRVNDDGTVPPVQDIVPPETIGQLEAMPGVDDVYGNYQSPVAKVLVPENKVNSRAEEVGGIHFVRSDWDGGVRAIVPTMLTLYDEARLKEAAKYVESGSADPKLLAEENGVLIVQTAKPYSKQSKKLNQLDLTTYKVGDTLTIHMGESDAIQSSTVREVKVAGILSESPFGSRYLDHGLTVIAAKSTFAMLLDSVPAAKNVPVYGTALLGLEIALKEGADTEPVKLKLEQIAAGIKGSQVIDIAAEQAQERQFGLQMKIFIYGFLGIIALIGSLNIINTVQTNLFLRRREFGLLQAVGMTMGQVRKMATTEGVWFGIIGSIWGLLCGGLLSYFLFVQMSNVQGMPFDFPWGGAAIACGFAICVGLLSVQGPLRRMQKANLIDTLREEA</sequence>
<feature type="domain" description="MacB-like periplasmic core" evidence="9">
    <location>
        <begin position="19"/>
        <end position="211"/>
    </location>
</feature>
<organism evidence="10 11">
    <name type="scientific">Cohnella faecalis</name>
    <dbReference type="NCBI Taxonomy" id="2315694"/>
    <lineage>
        <taxon>Bacteria</taxon>
        <taxon>Bacillati</taxon>
        <taxon>Bacillota</taxon>
        <taxon>Bacilli</taxon>
        <taxon>Bacillales</taxon>
        <taxon>Paenibacillaceae</taxon>
        <taxon>Cohnella</taxon>
    </lineage>
</organism>
<dbReference type="OrthoDB" id="9793166at2"/>
<evidence type="ECO:0000259" key="8">
    <source>
        <dbReference type="Pfam" id="PF02687"/>
    </source>
</evidence>
<dbReference type="InterPro" id="IPR050250">
    <property type="entry name" value="Macrolide_Exporter_MacB"/>
</dbReference>
<evidence type="ECO:0000256" key="7">
    <source>
        <dbReference type="SAM" id="Phobius"/>
    </source>
</evidence>
<dbReference type="InterPro" id="IPR003838">
    <property type="entry name" value="ABC3_permease_C"/>
</dbReference>
<keyword evidence="3 7" id="KW-0812">Transmembrane</keyword>
<comment type="caution">
    <text evidence="10">The sequence shown here is derived from an EMBL/GenBank/DDBJ whole genome shotgun (WGS) entry which is preliminary data.</text>
</comment>
<evidence type="ECO:0000256" key="3">
    <source>
        <dbReference type="ARBA" id="ARBA00022692"/>
    </source>
</evidence>
<dbReference type="GO" id="GO:0005886">
    <property type="term" value="C:plasma membrane"/>
    <property type="evidence" value="ECO:0007669"/>
    <property type="project" value="UniProtKB-SubCell"/>
</dbReference>
<evidence type="ECO:0000256" key="6">
    <source>
        <dbReference type="ARBA" id="ARBA00038076"/>
    </source>
</evidence>
<dbReference type="Pfam" id="PF02687">
    <property type="entry name" value="FtsX"/>
    <property type="match status" value="2"/>
</dbReference>
<feature type="transmembrane region" description="Helical" evidence="7">
    <location>
        <begin position="21"/>
        <end position="43"/>
    </location>
</feature>
<dbReference type="Proteomes" id="UP000266340">
    <property type="component" value="Unassembled WGS sequence"/>
</dbReference>
<feature type="transmembrane region" description="Helical" evidence="7">
    <location>
        <begin position="421"/>
        <end position="442"/>
    </location>
</feature>
<keyword evidence="4 7" id="KW-1133">Transmembrane helix</keyword>
<dbReference type="PANTHER" id="PTHR30572">
    <property type="entry name" value="MEMBRANE COMPONENT OF TRANSPORTER-RELATED"/>
    <property type="match status" value="1"/>
</dbReference>
<dbReference type="EMBL" id="QXJM01000040">
    <property type="protein sequence ID" value="RIE01273.1"/>
    <property type="molecule type" value="Genomic_DNA"/>
</dbReference>
<evidence type="ECO:0000313" key="11">
    <source>
        <dbReference type="Proteomes" id="UP000266340"/>
    </source>
</evidence>
<accession>A0A398CEX2</accession>
<keyword evidence="5 7" id="KW-0472">Membrane</keyword>
<name>A0A398CEX2_9BACL</name>
<dbReference type="PANTHER" id="PTHR30572:SF4">
    <property type="entry name" value="ABC TRANSPORTER PERMEASE YTRF"/>
    <property type="match status" value="1"/>
</dbReference>
<dbReference type="GO" id="GO:0022857">
    <property type="term" value="F:transmembrane transporter activity"/>
    <property type="evidence" value="ECO:0007669"/>
    <property type="project" value="TreeGrafter"/>
</dbReference>
<feature type="transmembrane region" description="Helical" evidence="7">
    <location>
        <begin position="781"/>
        <end position="804"/>
    </location>
</feature>
<protein>
    <submittedName>
        <fullName evidence="10">ABC transporter permease</fullName>
    </submittedName>
</protein>
<comment type="subcellular location">
    <subcellularLocation>
        <location evidence="1">Cell membrane</location>
        <topology evidence="1">Multi-pass membrane protein</topology>
    </subcellularLocation>
</comment>
<feature type="transmembrane region" description="Helical" evidence="7">
    <location>
        <begin position="816"/>
        <end position="836"/>
    </location>
</feature>
<dbReference type="RefSeq" id="WP_119151532.1">
    <property type="nucleotide sequence ID" value="NZ_JBHSOV010000041.1"/>
</dbReference>
<dbReference type="AlphaFoldDB" id="A0A398CEX2"/>
<evidence type="ECO:0000256" key="2">
    <source>
        <dbReference type="ARBA" id="ARBA00022475"/>
    </source>
</evidence>
<keyword evidence="2" id="KW-1003">Cell membrane</keyword>
<evidence type="ECO:0000313" key="10">
    <source>
        <dbReference type="EMBL" id="RIE01273.1"/>
    </source>
</evidence>